<evidence type="ECO:0000313" key="1">
    <source>
        <dbReference type="EMBL" id="PJE50756.1"/>
    </source>
</evidence>
<evidence type="ECO:0000313" key="2">
    <source>
        <dbReference type="Proteomes" id="UP000228496"/>
    </source>
</evidence>
<dbReference type="EMBL" id="PCXQ01000005">
    <property type="protein sequence ID" value="PJE50756.1"/>
    <property type="molecule type" value="Genomic_DNA"/>
</dbReference>
<protein>
    <submittedName>
        <fullName evidence="1">Uncharacterized protein</fullName>
    </submittedName>
</protein>
<proteinExistence type="predicted"/>
<organism evidence="1 2">
    <name type="scientific">Candidatus Yanofskybacteria bacterium CG10_big_fil_rev_8_21_14_0_10_36_16</name>
    <dbReference type="NCBI Taxonomy" id="1975096"/>
    <lineage>
        <taxon>Bacteria</taxon>
        <taxon>Candidatus Yanofskyibacteriota</taxon>
    </lineage>
</organism>
<accession>A0A2J0QAP7</accession>
<dbReference type="AlphaFoldDB" id="A0A2J0QAP7"/>
<dbReference type="Proteomes" id="UP000228496">
    <property type="component" value="Unassembled WGS sequence"/>
</dbReference>
<reference evidence="1 2" key="1">
    <citation type="submission" date="2017-09" db="EMBL/GenBank/DDBJ databases">
        <title>Depth-based differentiation of microbial function through sediment-hosted aquifers and enrichment of novel symbionts in the deep terrestrial subsurface.</title>
        <authorList>
            <person name="Probst A.J."/>
            <person name="Ladd B."/>
            <person name="Jarett J.K."/>
            <person name="Geller-Mcgrath D.E."/>
            <person name="Sieber C.M."/>
            <person name="Emerson J.B."/>
            <person name="Anantharaman K."/>
            <person name="Thomas B.C."/>
            <person name="Malmstrom R."/>
            <person name="Stieglmeier M."/>
            <person name="Klingl A."/>
            <person name="Woyke T."/>
            <person name="Ryan C.M."/>
            <person name="Banfield J.F."/>
        </authorList>
    </citation>
    <scope>NUCLEOTIDE SEQUENCE [LARGE SCALE GENOMIC DNA]</scope>
    <source>
        <strain evidence="1">CG10_big_fil_rev_8_21_14_0_10_36_16</strain>
    </source>
</reference>
<name>A0A2J0QAP7_9BACT</name>
<sequence length="326" mass="38532">MEKFKPERKSATVEVVGGNISDQERIINHQEFNFLNQVRLKNEREKTTEELELIREINERLREFINQYGGQYIEVSADNMHFFTWEDIDTETKSEFLSKRPDFTGFEGKFSPDDQSIYIIHEEKTHKLKFASTLVHELIHFMAFNSLSILKKEDKKLTIGDRRLGFAVKKTKGRAYYFNDINEALTVELELEFKKRYFDKISLTAKLEKERQRLVKEFKSDLNVLDNEKSAIDDSTWIEKISDGRYRYMVNVYNEEVNKLRDLIRDIFENNPDEFNSLGEVFNLFTKAYFTGRLLPIAKLIEKTYGKGSFRELGENTKSKDEESLL</sequence>
<comment type="caution">
    <text evidence="1">The sequence shown here is derived from an EMBL/GenBank/DDBJ whole genome shotgun (WGS) entry which is preliminary data.</text>
</comment>
<gene>
    <name evidence="1" type="ORF">COV29_03425</name>
</gene>